<dbReference type="Proteomes" id="UP000001017">
    <property type="component" value="Chromosome"/>
</dbReference>
<protein>
    <submittedName>
        <fullName evidence="1">TVG1219474 protein</fullName>
    </submittedName>
</protein>
<dbReference type="GeneID" id="1441304"/>
<evidence type="ECO:0000313" key="1">
    <source>
        <dbReference type="EMBL" id="BAB60331.1"/>
    </source>
</evidence>
<sequence length="170" mass="18934">MLSRNATVAISVIVLIVFAGVAYEVIHNSSSTSETLKISGNIKVKPDLKPSLTKTVNNTTYPIYLVSQNTNYIYLNFTLNSTSNTVYVYDISPLNSSTYSWTNLTFFNGTGNYVELANVSSVPINYSLKLYINKEAIPMMKPDIPYDVVILFISDQGVSTYLPLIFMTLQ</sequence>
<reference evidence="1 2" key="2">
    <citation type="journal article" date="2000" name="Proc. Natl. Acad. Sci. U.S.A.">
        <title>Archaeal adaptation to higher temperatures revealed by genomic sequence of Thermoplasma volcanium.</title>
        <authorList>
            <person name="Kawashima T."/>
            <person name="Amano N."/>
            <person name="Koike H."/>
            <person name="Makino S."/>
            <person name="Higuchi S."/>
            <person name="Kawashima-Ohya Y."/>
            <person name="Watanabe K."/>
            <person name="Yamazaki M."/>
            <person name="Kanehori K."/>
            <person name="Kawamoto T."/>
            <person name="Nunoshiba T."/>
            <person name="Yamamoto Y."/>
            <person name="Aramaki H."/>
            <person name="Makino K."/>
            <person name="Suzuki M."/>
        </authorList>
    </citation>
    <scope>NUCLEOTIDE SEQUENCE [LARGE SCALE GENOMIC DNA]</scope>
    <source>
        <strain evidence="2">ATCC 51530 / DSM 4299 / JCM 9571 / NBRC 15438 / GSS1</strain>
    </source>
</reference>
<dbReference type="EMBL" id="BA000011">
    <property type="protein sequence ID" value="BAB60331.1"/>
    <property type="molecule type" value="Genomic_DNA"/>
</dbReference>
<evidence type="ECO:0000313" key="2">
    <source>
        <dbReference type="Proteomes" id="UP000001017"/>
    </source>
</evidence>
<dbReference type="PaxDb" id="273116-14325427"/>
<keyword evidence="2" id="KW-1185">Reference proteome</keyword>
<proteinExistence type="predicted"/>
<gene>
    <name evidence="1" type="ORF">TVG1219474</name>
</gene>
<dbReference type="STRING" id="273116.gene:9381990"/>
<dbReference type="OrthoDB" id="379059at2157"/>
<dbReference type="eggNOG" id="arCOG07372">
    <property type="taxonomic scope" value="Archaea"/>
</dbReference>
<accession>Q979H2</accession>
<dbReference type="AlphaFoldDB" id="Q979H2"/>
<dbReference type="RefSeq" id="WP_010917422.1">
    <property type="nucleotide sequence ID" value="NC_002689.2"/>
</dbReference>
<name>Q979H2_THEVO</name>
<organism evidence="1 2">
    <name type="scientific">Thermoplasma volcanium (strain ATCC 51530 / DSM 4299 / JCM 9571 / NBRC 15438 / GSS1)</name>
    <dbReference type="NCBI Taxonomy" id="273116"/>
    <lineage>
        <taxon>Archaea</taxon>
        <taxon>Methanobacteriati</taxon>
        <taxon>Thermoplasmatota</taxon>
        <taxon>Thermoplasmata</taxon>
        <taxon>Thermoplasmatales</taxon>
        <taxon>Thermoplasmataceae</taxon>
        <taxon>Thermoplasma</taxon>
    </lineage>
</organism>
<dbReference type="KEGG" id="tvo:TVG1219474"/>
<dbReference type="HOGENOM" id="CLU_1567267_0_0_2"/>
<reference evidence="1 2" key="1">
    <citation type="journal article" date="1999" name="Proc. Jpn. Acad.">
        <title>Determination of the complete genomic DNA sequence of Thermoplasma volvanium GSS1.</title>
        <authorList>
            <person name="Kawashima T."/>
            <person name="Yamamoto Y."/>
            <person name="Aramaki H."/>
            <person name="Nunoshiba T."/>
            <person name="Kawamoto T."/>
            <person name="Watanabe K."/>
            <person name="Yamazaki M."/>
            <person name="Kanehori K."/>
            <person name="Amano N."/>
            <person name="Ohya Y."/>
            <person name="Makino K."/>
            <person name="Suzuki M."/>
        </authorList>
    </citation>
    <scope>NUCLEOTIDE SEQUENCE [LARGE SCALE GENOMIC DNA]</scope>
    <source>
        <strain evidence="2">ATCC 51530 / DSM 4299 / JCM 9571 / NBRC 15438 / GSS1</strain>
    </source>
</reference>